<dbReference type="InterPro" id="IPR043917">
    <property type="entry name" value="DUF5753"/>
</dbReference>
<evidence type="ECO:0000313" key="2">
    <source>
        <dbReference type="EMBL" id="ARQ72438.1"/>
    </source>
</evidence>
<organism evidence="2 3">
    <name type="scientific">Streptomyces marincola</name>
    <dbReference type="NCBI Taxonomy" id="2878388"/>
    <lineage>
        <taxon>Bacteria</taxon>
        <taxon>Bacillati</taxon>
        <taxon>Actinomycetota</taxon>
        <taxon>Actinomycetes</taxon>
        <taxon>Kitasatosporales</taxon>
        <taxon>Streptomycetaceae</taxon>
        <taxon>Streptomyces</taxon>
    </lineage>
</organism>
<keyword evidence="2" id="KW-0238">DNA-binding</keyword>
<proteinExistence type="predicted"/>
<protein>
    <submittedName>
        <fullName evidence="2">DNA-binding protein</fullName>
    </submittedName>
</protein>
<dbReference type="SUPFAM" id="SSF47413">
    <property type="entry name" value="lambda repressor-like DNA-binding domains"/>
    <property type="match status" value="1"/>
</dbReference>
<dbReference type="Gene3D" id="1.10.260.40">
    <property type="entry name" value="lambda repressor-like DNA-binding domains"/>
    <property type="match status" value="1"/>
</dbReference>
<dbReference type="PROSITE" id="PS50943">
    <property type="entry name" value="HTH_CROC1"/>
    <property type="match status" value="1"/>
</dbReference>
<reference evidence="2 3" key="1">
    <citation type="submission" date="2017-05" db="EMBL/GenBank/DDBJ databases">
        <title>Complete genome sequence of Streptomyces sp. SCSIO 03032 revealed the diverse biosynthetic pathways for its bioactive secondary metabolites.</title>
        <authorList>
            <person name="Ma L."/>
            <person name="Zhu Y."/>
            <person name="Zhang W."/>
            <person name="Zhang G."/>
            <person name="Tian X."/>
            <person name="Zhang S."/>
            <person name="Zhang C."/>
        </authorList>
    </citation>
    <scope>NUCLEOTIDE SEQUENCE [LARGE SCALE GENOMIC DNA]</scope>
    <source>
        <strain evidence="2 3">SCSIO 03032</strain>
    </source>
</reference>
<dbReference type="SMART" id="SM00530">
    <property type="entry name" value="HTH_XRE"/>
    <property type="match status" value="1"/>
</dbReference>
<name>A0A1W7D5U7_9ACTN</name>
<feature type="domain" description="HTH cro/C1-type" evidence="1">
    <location>
        <begin position="18"/>
        <end position="71"/>
    </location>
</feature>
<dbReference type="KEGG" id="smao:CAG99_17285"/>
<evidence type="ECO:0000313" key="3">
    <source>
        <dbReference type="Proteomes" id="UP000194218"/>
    </source>
</evidence>
<evidence type="ECO:0000259" key="1">
    <source>
        <dbReference type="PROSITE" id="PS50943"/>
    </source>
</evidence>
<dbReference type="Proteomes" id="UP000194218">
    <property type="component" value="Chromosome"/>
</dbReference>
<sequence>MELNYEGPHPADLLARHMRRVRVARKLSLRDLAGELTYQYGYLGRVERGEQAPSPALAAALDRFFETTGLFADLLEMAQDLSIPDYGQGILRHEPKAMRIQVFTSSLVPGLLQTEEYTRELVRVSMPWLPEEQVQERVATRMRRKRIFERAEPPFFWAIMDEAGLKRPIGDARCMRDQISSLLEACRPQHVMVQVLPFSQGVHPMMGGSMSLLTLRNGSTVAYTEGFAAGQSAESPQRIFELTQKFDVARSKALPENESLDLIREYLREYEDAAEA</sequence>
<dbReference type="GO" id="GO:0003677">
    <property type="term" value="F:DNA binding"/>
    <property type="evidence" value="ECO:0007669"/>
    <property type="project" value="UniProtKB-KW"/>
</dbReference>
<accession>A0A1W7D5U7</accession>
<dbReference type="InterPro" id="IPR001387">
    <property type="entry name" value="Cro/C1-type_HTH"/>
</dbReference>
<dbReference type="EMBL" id="CP021121">
    <property type="protein sequence ID" value="ARQ72438.1"/>
    <property type="molecule type" value="Genomic_DNA"/>
</dbReference>
<dbReference type="Pfam" id="PF13560">
    <property type="entry name" value="HTH_31"/>
    <property type="match status" value="1"/>
</dbReference>
<dbReference type="AlphaFoldDB" id="A0A1W7D5U7"/>
<dbReference type="Pfam" id="PF19054">
    <property type="entry name" value="DUF5753"/>
    <property type="match status" value="1"/>
</dbReference>
<gene>
    <name evidence="2" type="ORF">CAG99_17285</name>
</gene>
<keyword evidence="3" id="KW-1185">Reference proteome</keyword>
<dbReference type="RefSeq" id="WP_255308174.1">
    <property type="nucleotide sequence ID" value="NZ_CP021121.1"/>
</dbReference>
<dbReference type="InterPro" id="IPR010982">
    <property type="entry name" value="Lambda_DNA-bd_dom_sf"/>
</dbReference>